<evidence type="ECO:0008006" key="5">
    <source>
        <dbReference type="Google" id="ProtNLM"/>
    </source>
</evidence>
<dbReference type="Gene3D" id="3.90.650.10">
    <property type="entry name" value="PurM-like C-terminal domain"/>
    <property type="match status" value="1"/>
</dbReference>
<dbReference type="InterPro" id="IPR036676">
    <property type="entry name" value="PurM-like_C_sf"/>
</dbReference>
<sequence>MESLTEIVASVLANPGLAAKARIGPVLEEPGTDWVSGPGDDGAVLDAGGTRVVACGEAILPAFVAADPHGAGVAAVLTNVNDLAAMGAVPLGIVDTIAANEPVARQVLAGMREACALWQVPLVGGHLTLHDGPPSLSAFGIGHAPAPLSVTRAAPGQTLVVAAALDGRMRPDFPFFPAFRERGERCGGDVRLLARLAADGICVAAKDVSMAGLVGSLAMLLECGGWGATVDLDVLPAPDGVPLTRWLNCFPSFTFLLCVPAGREDECVAAFAERDLVAAPVGVLDDTGVLALARGGAVEKVLHVGEIAITGLPRP</sequence>
<dbReference type="RefSeq" id="WP_073459399.1">
    <property type="nucleotide sequence ID" value="NZ_FRAP01000020.1"/>
</dbReference>
<dbReference type="AlphaFoldDB" id="A0A1M6YI19"/>
<dbReference type="Pfam" id="PF02769">
    <property type="entry name" value="AIRS_C"/>
    <property type="match status" value="1"/>
</dbReference>
<dbReference type="SUPFAM" id="SSF56042">
    <property type="entry name" value="PurM C-terminal domain-like"/>
    <property type="match status" value="1"/>
</dbReference>
<dbReference type="InterPro" id="IPR006283">
    <property type="entry name" value="ThiL-like"/>
</dbReference>
<dbReference type="EMBL" id="FRAP01000020">
    <property type="protein sequence ID" value="SHL17629.1"/>
    <property type="molecule type" value="Genomic_DNA"/>
</dbReference>
<dbReference type="GO" id="GO:0009030">
    <property type="term" value="F:thiamine-phosphate kinase activity"/>
    <property type="evidence" value="ECO:0007669"/>
    <property type="project" value="InterPro"/>
</dbReference>
<feature type="domain" description="PurM-like N-terminal" evidence="1">
    <location>
        <begin position="39"/>
        <end position="143"/>
    </location>
</feature>
<dbReference type="InterPro" id="IPR036921">
    <property type="entry name" value="PurM-like_N_sf"/>
</dbReference>
<evidence type="ECO:0000313" key="4">
    <source>
        <dbReference type="Proteomes" id="UP000184363"/>
    </source>
</evidence>
<dbReference type="Pfam" id="PF00586">
    <property type="entry name" value="AIRS"/>
    <property type="match status" value="1"/>
</dbReference>
<evidence type="ECO:0000259" key="1">
    <source>
        <dbReference type="Pfam" id="PF00586"/>
    </source>
</evidence>
<dbReference type="GO" id="GO:0009228">
    <property type="term" value="P:thiamine biosynthetic process"/>
    <property type="evidence" value="ECO:0007669"/>
    <property type="project" value="InterPro"/>
</dbReference>
<feature type="domain" description="PurM-like C-terminal" evidence="2">
    <location>
        <begin position="191"/>
        <end position="290"/>
    </location>
</feature>
<gene>
    <name evidence="3" type="ORF">SAMN05443637_12012</name>
</gene>
<dbReference type="Proteomes" id="UP000184363">
    <property type="component" value="Unassembled WGS sequence"/>
</dbReference>
<proteinExistence type="predicted"/>
<dbReference type="STRING" id="1848.SAMN05443637_12012"/>
<organism evidence="3 4">
    <name type="scientific">Pseudonocardia thermophila</name>
    <dbReference type="NCBI Taxonomy" id="1848"/>
    <lineage>
        <taxon>Bacteria</taxon>
        <taxon>Bacillati</taxon>
        <taxon>Actinomycetota</taxon>
        <taxon>Actinomycetes</taxon>
        <taxon>Pseudonocardiales</taxon>
        <taxon>Pseudonocardiaceae</taxon>
        <taxon>Pseudonocardia</taxon>
    </lineage>
</organism>
<name>A0A1M6YI19_PSETH</name>
<evidence type="ECO:0000259" key="2">
    <source>
        <dbReference type="Pfam" id="PF02769"/>
    </source>
</evidence>
<reference evidence="3 4" key="1">
    <citation type="submission" date="2016-11" db="EMBL/GenBank/DDBJ databases">
        <authorList>
            <person name="Jaros S."/>
            <person name="Januszkiewicz K."/>
            <person name="Wedrychowicz H."/>
        </authorList>
    </citation>
    <scope>NUCLEOTIDE SEQUENCE [LARGE SCALE GENOMIC DNA]</scope>
    <source>
        <strain evidence="3 4">DSM 43832</strain>
    </source>
</reference>
<accession>A0A1M6YI19</accession>
<dbReference type="Gene3D" id="3.30.1330.10">
    <property type="entry name" value="PurM-like, N-terminal domain"/>
    <property type="match status" value="1"/>
</dbReference>
<dbReference type="InterPro" id="IPR016188">
    <property type="entry name" value="PurM-like_N"/>
</dbReference>
<keyword evidence="4" id="KW-1185">Reference proteome</keyword>
<dbReference type="OrthoDB" id="9767928at2"/>
<protein>
    <recommendedName>
        <fullName evidence="5">Hydrogenase expression/formation protein HypE</fullName>
    </recommendedName>
</protein>
<dbReference type="InterPro" id="IPR010918">
    <property type="entry name" value="PurM-like_C_dom"/>
</dbReference>
<dbReference type="PANTHER" id="PTHR30270">
    <property type="entry name" value="THIAMINE-MONOPHOSPHATE KINASE"/>
    <property type="match status" value="1"/>
</dbReference>
<evidence type="ECO:0000313" key="3">
    <source>
        <dbReference type="EMBL" id="SHL17629.1"/>
    </source>
</evidence>
<dbReference type="PANTHER" id="PTHR30270:SF0">
    <property type="entry name" value="THIAMINE-MONOPHOSPHATE KINASE"/>
    <property type="match status" value="1"/>
</dbReference>
<dbReference type="SUPFAM" id="SSF55326">
    <property type="entry name" value="PurM N-terminal domain-like"/>
    <property type="match status" value="1"/>
</dbReference>